<dbReference type="FunFam" id="1.20.1250.20:FF:000023">
    <property type="entry name" value="Solute carrier family 22 member 6"/>
    <property type="match status" value="1"/>
</dbReference>
<dbReference type="GO" id="GO:0022857">
    <property type="term" value="F:transmembrane transporter activity"/>
    <property type="evidence" value="ECO:0007669"/>
    <property type="project" value="InterPro"/>
</dbReference>
<dbReference type="OrthoDB" id="2544694at2759"/>
<accession>A0A437DMD6</accession>
<keyword evidence="1 8" id="KW-0812">Transmembrane</keyword>
<feature type="transmembrane region" description="Helical" evidence="8">
    <location>
        <begin position="459"/>
        <end position="480"/>
    </location>
</feature>
<reference evidence="10 11" key="2">
    <citation type="submission" date="2019-01" db="EMBL/GenBank/DDBJ databases">
        <title>A chromosome length genome reference of the Java medaka (oryzias javanicus).</title>
        <authorList>
            <person name="Herpin A."/>
            <person name="Takehana Y."/>
            <person name="Naruse K."/>
            <person name="Ansai S."/>
            <person name="Kawaguchi M."/>
        </authorList>
    </citation>
    <scope>NUCLEOTIDE SEQUENCE [LARGE SCALE GENOMIC DNA]</scope>
    <source>
        <strain evidence="10">RS831</strain>
        <tissue evidence="10">Whole body</tissue>
    </source>
</reference>
<evidence type="ECO:0000256" key="7">
    <source>
        <dbReference type="ARBA" id="ARBA00042362"/>
    </source>
</evidence>
<feature type="transmembrane region" description="Helical" evidence="8">
    <location>
        <begin position="171"/>
        <end position="189"/>
    </location>
</feature>
<dbReference type="PROSITE" id="PS50850">
    <property type="entry name" value="MFS"/>
    <property type="match status" value="1"/>
</dbReference>
<dbReference type="Pfam" id="PF00083">
    <property type="entry name" value="Sugar_tr"/>
    <property type="match status" value="1"/>
</dbReference>
<evidence type="ECO:0000256" key="5">
    <source>
        <dbReference type="ARBA" id="ARBA00039897"/>
    </source>
</evidence>
<feature type="transmembrane region" description="Helical" evidence="8">
    <location>
        <begin position="254"/>
        <end position="272"/>
    </location>
</feature>
<feature type="transmembrane region" description="Helical" evidence="8">
    <location>
        <begin position="370"/>
        <end position="391"/>
    </location>
</feature>
<protein>
    <recommendedName>
        <fullName evidence="5">Solute carrier family 22 member 6</fullName>
    </recommendedName>
    <alternativeName>
        <fullName evidence="7">Organic anion transporter 1</fullName>
    </alternativeName>
    <alternativeName>
        <fullName evidence="6">Renal organic anion transporter 1</fullName>
    </alternativeName>
</protein>
<feature type="transmembrane region" description="Helical" evidence="8">
    <location>
        <begin position="423"/>
        <end position="447"/>
    </location>
</feature>
<evidence type="ECO:0000313" key="10">
    <source>
        <dbReference type="EMBL" id="RVE76199.1"/>
    </source>
</evidence>
<keyword evidence="2 8" id="KW-1133">Transmembrane helix</keyword>
<keyword evidence="3 8" id="KW-0472">Membrane</keyword>
<evidence type="ECO:0000256" key="2">
    <source>
        <dbReference type="ARBA" id="ARBA00022989"/>
    </source>
</evidence>
<feature type="transmembrane region" description="Helical" evidence="8">
    <location>
        <begin position="225"/>
        <end position="248"/>
    </location>
</feature>
<gene>
    <name evidence="10" type="ORF">OJAV_G00006300</name>
</gene>
<keyword evidence="11" id="KW-1185">Reference proteome</keyword>
<sequence length="538" mass="60717">MKFENLLAEVNGFGRFQIRTILLLVIPRMTLPFHFLLNNFIAAIPSHHCDFSSLDDGDFFRNLSEQEKLVVSIPSQQDGSPDSCQMFAKPQYHLILNITNSSDPLRVPCKNGWWYDNTTFKSTLASQWDLVCDQKSMNRATATIFFMGVMFGAAIFGYLSDRIGRKRTLLVSYIATTLFGFASAFSYNFPMFVAMRFLTGLGISGISIVSIVLCVEWVDIKHRTYVGVLMSLDWSFSTVLLPALAYFVNDWRSLTATVTVPLLAAMMTWRWLPESARWLISTGKVDTAHFYLHQCATINHRKDFMTDLKPEVLSKVILVEDENRKYSYVDLVKTPRMRQLALLTGMVWFGVACTYYGISLNVTGFGVNIYLTQFIYGVTEVPAKAFIVFFLNKIGRRLTQVGTLVLTGLCICCNIFIPQDQVIARTSVGALGKMFAEAAFTTVFLYTTELYPTVMRQNGLGYSSFMARIGVSVSPLMMILEETWIHLPNTIFSVVAFVAGLSASFLPETRNVRLPETIEDVEQTRRRSIPTTEEKSAS</sequence>
<feature type="transmembrane region" description="Helical" evidence="8">
    <location>
        <begin position="340"/>
        <end position="358"/>
    </location>
</feature>
<evidence type="ECO:0000256" key="3">
    <source>
        <dbReference type="ARBA" id="ARBA00023136"/>
    </source>
</evidence>
<evidence type="ECO:0000256" key="1">
    <source>
        <dbReference type="ARBA" id="ARBA00022692"/>
    </source>
</evidence>
<name>A0A437DMD6_ORYJA</name>
<dbReference type="PANTHER" id="PTHR24064">
    <property type="entry name" value="SOLUTE CARRIER FAMILY 22 MEMBER"/>
    <property type="match status" value="1"/>
</dbReference>
<feature type="transmembrane region" description="Helical" evidence="8">
    <location>
        <begin position="486"/>
        <end position="506"/>
    </location>
</feature>
<dbReference type="InterPro" id="IPR036259">
    <property type="entry name" value="MFS_trans_sf"/>
</dbReference>
<feature type="transmembrane region" description="Helical" evidence="8">
    <location>
        <begin position="195"/>
        <end position="218"/>
    </location>
</feature>
<evidence type="ECO:0000259" key="9">
    <source>
        <dbReference type="PROSITE" id="PS50850"/>
    </source>
</evidence>
<organism evidence="10 11">
    <name type="scientific">Oryzias javanicus</name>
    <name type="common">Javanese ricefish</name>
    <name type="synonym">Aplocheilus javanicus</name>
    <dbReference type="NCBI Taxonomy" id="123683"/>
    <lineage>
        <taxon>Eukaryota</taxon>
        <taxon>Metazoa</taxon>
        <taxon>Chordata</taxon>
        <taxon>Craniata</taxon>
        <taxon>Vertebrata</taxon>
        <taxon>Euteleostomi</taxon>
        <taxon>Actinopterygii</taxon>
        <taxon>Neopterygii</taxon>
        <taxon>Teleostei</taxon>
        <taxon>Neoteleostei</taxon>
        <taxon>Acanthomorphata</taxon>
        <taxon>Ovalentaria</taxon>
        <taxon>Atherinomorphae</taxon>
        <taxon>Beloniformes</taxon>
        <taxon>Adrianichthyidae</taxon>
        <taxon>Oryziinae</taxon>
        <taxon>Oryzias</taxon>
    </lineage>
</organism>
<evidence type="ECO:0000256" key="4">
    <source>
        <dbReference type="ARBA" id="ARBA00034696"/>
    </source>
</evidence>
<evidence type="ECO:0000256" key="6">
    <source>
        <dbReference type="ARBA" id="ARBA00041768"/>
    </source>
</evidence>
<feature type="transmembrane region" description="Helical" evidence="8">
    <location>
        <begin position="398"/>
        <end position="417"/>
    </location>
</feature>
<dbReference type="AlphaFoldDB" id="A0A437DMD6"/>
<feature type="transmembrane region" description="Helical" evidence="8">
    <location>
        <begin position="140"/>
        <end position="159"/>
    </location>
</feature>
<reference evidence="10 11" key="1">
    <citation type="submission" date="2018-11" db="EMBL/GenBank/DDBJ databases">
        <authorList>
            <person name="Lopez-Roques C."/>
            <person name="Donnadieu C."/>
            <person name="Bouchez O."/>
            <person name="Klopp C."/>
            <person name="Cabau C."/>
            <person name="Zahm M."/>
        </authorList>
    </citation>
    <scope>NUCLEOTIDE SEQUENCE [LARGE SCALE GENOMIC DNA]</scope>
    <source>
        <strain evidence="10">RS831</strain>
        <tissue evidence="10">Whole body</tissue>
    </source>
</reference>
<dbReference type="GO" id="GO:0009925">
    <property type="term" value="C:basal plasma membrane"/>
    <property type="evidence" value="ECO:0007669"/>
    <property type="project" value="UniProtKB-SubCell"/>
</dbReference>
<dbReference type="Proteomes" id="UP000283210">
    <property type="component" value="Chromosome 1"/>
</dbReference>
<dbReference type="OMA" id="NRREEFM"/>
<evidence type="ECO:0000313" key="11">
    <source>
        <dbReference type="Proteomes" id="UP000283210"/>
    </source>
</evidence>
<comment type="subcellular location">
    <subcellularLocation>
        <location evidence="4">Basal cell membrane</location>
        <topology evidence="4">Multi-pass membrane protein</topology>
    </subcellularLocation>
</comment>
<evidence type="ECO:0000256" key="8">
    <source>
        <dbReference type="SAM" id="Phobius"/>
    </source>
</evidence>
<dbReference type="InterPro" id="IPR005828">
    <property type="entry name" value="MFS_sugar_transport-like"/>
</dbReference>
<feature type="domain" description="Major facilitator superfamily (MFS) profile" evidence="9">
    <location>
        <begin position="89"/>
        <end position="511"/>
    </location>
</feature>
<dbReference type="InterPro" id="IPR020846">
    <property type="entry name" value="MFS_dom"/>
</dbReference>
<dbReference type="EMBL" id="CM012437">
    <property type="protein sequence ID" value="RVE76199.1"/>
    <property type="molecule type" value="Genomic_DNA"/>
</dbReference>
<dbReference type="SUPFAM" id="SSF103473">
    <property type="entry name" value="MFS general substrate transporter"/>
    <property type="match status" value="1"/>
</dbReference>
<dbReference type="Gene3D" id="1.20.1250.20">
    <property type="entry name" value="MFS general substrate transporter like domains"/>
    <property type="match status" value="1"/>
</dbReference>
<proteinExistence type="predicted"/>